<accession>A0A3Q3WUN9</accession>
<keyword evidence="2" id="KW-1185">Reference proteome</keyword>
<reference evidence="1" key="1">
    <citation type="submission" date="2025-08" db="UniProtKB">
        <authorList>
            <consortium name="Ensembl"/>
        </authorList>
    </citation>
    <scope>IDENTIFICATION</scope>
</reference>
<dbReference type="PANTHER" id="PTHR14553:SF1">
    <property type="entry name" value="SIMILAR TO CHROMOSOME 1 OPEN READING FRAME 50"/>
    <property type="match status" value="1"/>
</dbReference>
<dbReference type="Pfam" id="PF10504">
    <property type="entry name" value="DUF2452"/>
    <property type="match status" value="1"/>
</dbReference>
<dbReference type="AlphaFoldDB" id="A0A3Q3WUN9"/>
<evidence type="ECO:0000313" key="2">
    <source>
        <dbReference type="Proteomes" id="UP000261620"/>
    </source>
</evidence>
<organism evidence="1 2">
    <name type="scientific">Mola mola</name>
    <name type="common">Ocean sunfish</name>
    <name type="synonym">Tetraodon mola</name>
    <dbReference type="NCBI Taxonomy" id="94237"/>
    <lineage>
        <taxon>Eukaryota</taxon>
        <taxon>Metazoa</taxon>
        <taxon>Chordata</taxon>
        <taxon>Craniata</taxon>
        <taxon>Vertebrata</taxon>
        <taxon>Euteleostomi</taxon>
        <taxon>Actinopterygii</taxon>
        <taxon>Neopterygii</taxon>
        <taxon>Teleostei</taxon>
        <taxon>Neoteleostei</taxon>
        <taxon>Acanthomorphata</taxon>
        <taxon>Eupercaria</taxon>
        <taxon>Tetraodontiformes</taxon>
        <taxon>Molidae</taxon>
        <taxon>Mola</taxon>
    </lineage>
</organism>
<dbReference type="PANTHER" id="PTHR14553">
    <property type="entry name" value="UNCHARACTERIZED PROTEIN C1ORF50"/>
    <property type="match status" value="1"/>
</dbReference>
<dbReference type="Proteomes" id="UP000261620">
    <property type="component" value="Unplaced"/>
</dbReference>
<protein>
    <submittedName>
        <fullName evidence="1">Uncharacterized protein</fullName>
    </submittedName>
</protein>
<dbReference type="InterPro" id="IPR019534">
    <property type="entry name" value="DUF2452"/>
</dbReference>
<proteinExistence type="predicted"/>
<sequence length="199" mass="22153">MPIQEETLGQSKDTLERLYLSAGLGTSWLTLVEGSSTPGGLELVSSYQTNRVGDPLDLVALATQVQKDFIKANACNKLTVIADQIRYLQEQARKVLEEAKRDADLHHAACNIVKKPGNIYYLYQRPSGQKYFSIISSKEWGPNCPHPLVGAFKLQHDMSWTPLEEVEKRDSEIAILDKLISQQTALPPVTGPNFNNLTD</sequence>
<name>A0A3Q3WUN9_MOLML</name>
<dbReference type="OMA" id="KEWGANC"/>
<dbReference type="STRING" id="94237.ENSMMOP00000013009"/>
<evidence type="ECO:0000313" key="1">
    <source>
        <dbReference type="Ensembl" id="ENSMMOP00000013009.1"/>
    </source>
</evidence>
<reference evidence="1" key="2">
    <citation type="submission" date="2025-09" db="UniProtKB">
        <authorList>
            <consortium name="Ensembl"/>
        </authorList>
    </citation>
    <scope>IDENTIFICATION</scope>
</reference>
<dbReference type="Ensembl" id="ENSMMOT00000013220.1">
    <property type="protein sequence ID" value="ENSMMOP00000013009.1"/>
    <property type="gene ID" value="ENSMMOG00000009998.1"/>
</dbReference>